<sequence>VKSDDCLVFLLPRKHHDCPACGSSYTYVDRYREQILTGIPDAALRYIYKNRRYRCRECGKTFSEDRSFIDAYQRMPRSVIEKIVHAHGELVSAAHIARRHDISPTTVMRHFARAKQQQESDLLDTVISMDEFCGNVGAKYQVVINDLQNRRCCNVIDDRCAASIYNRLLAYPESERENVMVVSIDLSPFFHKLAEECFPNAEIAADKFHAVRLANNALDSIRKEVQAGLPSRDKKWFRNARHILLGREPKLSLNERSKLAKILSFSEALKTAHALKEEYYRIFDSADRKMFKERLHDFQRHVQMANLAPFIRVLKTTEQWKEEIWNGIRTGYNNGFTEGCNNTIKVLKRVCYGFRNFENFRRRILYILNNEERKSRRTKHLKK</sequence>
<evidence type="ECO:0000259" key="2">
    <source>
        <dbReference type="Pfam" id="PF13542"/>
    </source>
</evidence>
<evidence type="ECO:0000313" key="4">
    <source>
        <dbReference type="Proteomes" id="UP000004067"/>
    </source>
</evidence>
<feature type="domain" description="Transposase IS204/IS1001/IS1096/IS1165 DDE" evidence="1">
    <location>
        <begin position="127"/>
        <end position="364"/>
    </location>
</feature>
<dbReference type="eggNOG" id="COG3464">
    <property type="taxonomic scope" value="Bacteria"/>
</dbReference>
<dbReference type="InterPro" id="IPR032877">
    <property type="entry name" value="Transposase_HTH"/>
</dbReference>
<dbReference type="STRING" id="888060.HMPREF9081_0249"/>
<evidence type="ECO:0000313" key="3">
    <source>
        <dbReference type="EMBL" id="EGK62502.1"/>
    </source>
</evidence>
<dbReference type="Pfam" id="PF13542">
    <property type="entry name" value="HTH_Tnp_ISL3"/>
    <property type="match status" value="1"/>
</dbReference>
<protein>
    <submittedName>
        <fullName evidence="3">Transposase</fullName>
    </submittedName>
</protein>
<evidence type="ECO:0000259" key="1">
    <source>
        <dbReference type="Pfam" id="PF01610"/>
    </source>
</evidence>
<feature type="domain" description="Transposase IS204/IS1001/IS1096/IS1165 helix-turn-helix" evidence="2">
    <location>
        <begin position="67"/>
        <end position="113"/>
    </location>
</feature>
<accession>F5RIS0</accession>
<dbReference type="HOGENOM" id="CLU_041900_1_1_9"/>
<dbReference type="InterPro" id="IPR047951">
    <property type="entry name" value="Transpos_ISL3"/>
</dbReference>
<reference evidence="3 4" key="1">
    <citation type="submission" date="2011-04" db="EMBL/GenBank/DDBJ databases">
        <authorList>
            <person name="Muzny D."/>
            <person name="Qin X."/>
            <person name="Deng J."/>
            <person name="Jiang H."/>
            <person name="Liu Y."/>
            <person name="Qu J."/>
            <person name="Song X.-Z."/>
            <person name="Zhang L."/>
            <person name="Thornton R."/>
            <person name="Coyle M."/>
            <person name="Francisco L."/>
            <person name="Jackson L."/>
            <person name="Javaid M."/>
            <person name="Korchina V."/>
            <person name="Kovar C."/>
            <person name="Mata R."/>
            <person name="Mathew T."/>
            <person name="Ngo R."/>
            <person name="Nguyen L."/>
            <person name="Nguyen N."/>
            <person name="Okwuonu G."/>
            <person name="Ongeri F."/>
            <person name="Pham C."/>
            <person name="Simmons D."/>
            <person name="Wilczek-Boney K."/>
            <person name="Hale W."/>
            <person name="Jakkamsetti A."/>
            <person name="Pham P."/>
            <person name="Ruth R."/>
            <person name="San Lucas F."/>
            <person name="Warren J."/>
            <person name="Zhang J."/>
            <person name="Zhao Z."/>
            <person name="Zhou C."/>
            <person name="Zhu D."/>
            <person name="Lee S."/>
            <person name="Bess C."/>
            <person name="Blankenburg K."/>
            <person name="Forbes L."/>
            <person name="Fu Q."/>
            <person name="Gubbala S."/>
            <person name="Hirani K."/>
            <person name="Jayaseelan J.C."/>
            <person name="Lara F."/>
            <person name="Munidasa M."/>
            <person name="Palculict T."/>
            <person name="Patil S."/>
            <person name="Pu L.-L."/>
            <person name="Saada N."/>
            <person name="Tang L."/>
            <person name="Weissenberger G."/>
            <person name="Zhu Y."/>
            <person name="Hemphill L."/>
            <person name="Shang Y."/>
            <person name="Youmans B."/>
            <person name="Ayvaz T."/>
            <person name="Ross M."/>
            <person name="Santibanez J."/>
            <person name="Aqrawi P."/>
            <person name="Gross S."/>
            <person name="Joshi V."/>
            <person name="Fowler G."/>
            <person name="Nazareth L."/>
            <person name="Reid J."/>
            <person name="Worley K."/>
            <person name="Petrosino J."/>
            <person name="Highlander S."/>
            <person name="Gibbs R."/>
        </authorList>
    </citation>
    <scope>NUCLEOTIDE SEQUENCE [LARGE SCALE GENOMIC DNA]</scope>
    <source>
        <strain evidence="3 4">DSM 2778</strain>
    </source>
</reference>
<dbReference type="Proteomes" id="UP000004067">
    <property type="component" value="Unassembled WGS sequence"/>
</dbReference>
<dbReference type="AlphaFoldDB" id="F5RIS0"/>
<dbReference type="PANTHER" id="PTHR33498">
    <property type="entry name" value="TRANSPOSASE FOR INSERTION SEQUENCE ELEMENT IS1557"/>
    <property type="match status" value="1"/>
</dbReference>
<dbReference type="Pfam" id="PF01610">
    <property type="entry name" value="DDE_Tnp_ISL3"/>
    <property type="match status" value="1"/>
</dbReference>
<organism evidence="3 4">
    <name type="scientific">Centipeda periodontii DSM 2778</name>
    <dbReference type="NCBI Taxonomy" id="888060"/>
    <lineage>
        <taxon>Bacteria</taxon>
        <taxon>Bacillati</taxon>
        <taxon>Bacillota</taxon>
        <taxon>Negativicutes</taxon>
        <taxon>Selenomonadales</taxon>
        <taxon>Selenomonadaceae</taxon>
        <taxon>Centipeda</taxon>
    </lineage>
</organism>
<gene>
    <name evidence="3" type="ORF">HMPREF9081_0249</name>
</gene>
<dbReference type="PANTHER" id="PTHR33498:SF1">
    <property type="entry name" value="TRANSPOSASE FOR INSERTION SEQUENCE ELEMENT IS1557"/>
    <property type="match status" value="1"/>
</dbReference>
<name>F5RIS0_9FIRM</name>
<proteinExistence type="predicted"/>
<dbReference type="RefSeq" id="WP_006305059.1">
    <property type="nucleotide sequence ID" value="NZ_GL892076.1"/>
</dbReference>
<dbReference type="NCBIfam" id="NF033550">
    <property type="entry name" value="transpos_ISL3"/>
    <property type="match status" value="1"/>
</dbReference>
<dbReference type="EMBL" id="AFHQ01000004">
    <property type="protein sequence ID" value="EGK62502.1"/>
    <property type="molecule type" value="Genomic_DNA"/>
</dbReference>
<comment type="caution">
    <text evidence="3">The sequence shown here is derived from an EMBL/GenBank/DDBJ whole genome shotgun (WGS) entry which is preliminary data.</text>
</comment>
<feature type="non-terminal residue" evidence="3">
    <location>
        <position position="1"/>
    </location>
</feature>
<dbReference type="InterPro" id="IPR002560">
    <property type="entry name" value="Transposase_DDE"/>
</dbReference>
<keyword evidence="4" id="KW-1185">Reference proteome</keyword>